<sequence>MRSTAIRQGEAIAQSTDPRTISHRPKPKANPRNTVPPS</sequence>
<gene>
    <name evidence="2" type="ORF">PMYSY11_3371</name>
</gene>
<accession>A0A653E6T7</accession>
<dbReference type="EMBL" id="LR215729">
    <property type="protein sequence ID" value="VEV98415.1"/>
    <property type="molecule type" value="Genomic_DNA"/>
</dbReference>
<organism evidence="2">
    <name type="scientific">Pseudomonas marincola</name>
    <dbReference type="NCBI Taxonomy" id="437900"/>
    <lineage>
        <taxon>Bacteria</taxon>
        <taxon>Pseudomonadati</taxon>
        <taxon>Pseudomonadota</taxon>
        <taxon>Gammaproteobacteria</taxon>
        <taxon>Pseudomonadales</taxon>
        <taxon>Pseudomonadaceae</taxon>
        <taxon>Pseudomonas</taxon>
    </lineage>
</organism>
<proteinExistence type="predicted"/>
<dbReference type="AlphaFoldDB" id="A0A653E6T7"/>
<protein>
    <submittedName>
        <fullName evidence="2">Uncharacterized protein</fullName>
    </submittedName>
</protein>
<name>A0A653E6T7_9PSED</name>
<evidence type="ECO:0000313" key="2">
    <source>
        <dbReference type="EMBL" id="VEV98415.1"/>
    </source>
</evidence>
<evidence type="ECO:0000256" key="1">
    <source>
        <dbReference type="SAM" id="MobiDB-lite"/>
    </source>
</evidence>
<feature type="region of interest" description="Disordered" evidence="1">
    <location>
        <begin position="1"/>
        <end position="38"/>
    </location>
</feature>
<reference evidence="2" key="1">
    <citation type="submission" date="2019-02" db="EMBL/GenBank/DDBJ databases">
        <authorList>
            <consortium name="Genoscope - CEA"/>
            <person name="William W."/>
        </authorList>
    </citation>
    <scope>NUCLEOTIDE SEQUENCE [LARGE SCALE GENOMIC DNA]</scope>
    <source>
        <strain evidence="2">YSy11</strain>
    </source>
</reference>